<gene>
    <name evidence="3" type="ORF">EA656_15425</name>
    <name evidence="2" type="ORF">EA661_06035</name>
    <name evidence="1" type="ORF">QE383_000274</name>
</gene>
<comment type="caution">
    <text evidence="3">The sequence shown here is derived from an EMBL/GenBank/DDBJ whole genome shotgun (WGS) entry which is preliminary data.</text>
</comment>
<evidence type="ECO:0000313" key="2">
    <source>
        <dbReference type="EMBL" id="TAA31141.1"/>
    </source>
</evidence>
<dbReference type="Proteomes" id="UP000292087">
    <property type="component" value="Unassembled WGS sequence"/>
</dbReference>
<evidence type="ECO:0000313" key="3">
    <source>
        <dbReference type="EMBL" id="TAA33816.1"/>
    </source>
</evidence>
<evidence type="ECO:0000313" key="5">
    <source>
        <dbReference type="Proteomes" id="UP000292087"/>
    </source>
</evidence>
<dbReference type="GeneID" id="93830331"/>
<dbReference type="AlphaFoldDB" id="A0A4Q8LSK1"/>
<sequence>MAFFHLYGRNTERLYFVTSGDDTICVTADGTASLCHDADLLTMRCAPVSHLEDNPVALAACRAAVAYAKANGLEIDASDAFYE</sequence>
<reference evidence="4 5" key="1">
    <citation type="submission" date="2019-02" db="EMBL/GenBank/DDBJ databases">
        <title>WGS of Pseudoxanthomonas species novum from clinical isolates.</title>
        <authorList>
            <person name="Bernier A.-M."/>
            <person name="Bernard K."/>
            <person name="Vachon A."/>
        </authorList>
    </citation>
    <scope>NUCLEOTIDE SEQUENCE [LARGE SCALE GENOMIC DNA]</scope>
    <source>
        <strain evidence="3 5">NML140781</strain>
        <strain evidence="2 4">NML171202</strain>
    </source>
</reference>
<evidence type="ECO:0000313" key="4">
    <source>
        <dbReference type="Proteomes" id="UP000291286"/>
    </source>
</evidence>
<dbReference type="EMBL" id="SHMF01000004">
    <property type="protein sequence ID" value="TAA33816.1"/>
    <property type="molecule type" value="Genomic_DNA"/>
</dbReference>
<dbReference type="Proteomes" id="UP001234354">
    <property type="component" value="Unassembled WGS sequence"/>
</dbReference>
<proteinExistence type="predicted"/>
<accession>A0A4Q8LMH7</accession>
<accession>A0A4Q8LSK1</accession>
<protein>
    <submittedName>
        <fullName evidence="3">Uncharacterized protein</fullName>
    </submittedName>
</protein>
<dbReference type="RefSeq" id="WP_130516760.1">
    <property type="nucleotide sequence ID" value="NZ_CAWZZE010000013.1"/>
</dbReference>
<dbReference type="Proteomes" id="UP000291286">
    <property type="component" value="Unassembled WGS sequence"/>
</dbReference>
<evidence type="ECO:0000313" key="1">
    <source>
        <dbReference type="EMBL" id="MDQ1117966.1"/>
    </source>
</evidence>
<organism evidence="3 5">
    <name type="scientific">Pseudoxanthomonas winnipegensis</name>
    <dbReference type="NCBI Taxonomy" id="2480810"/>
    <lineage>
        <taxon>Bacteria</taxon>
        <taxon>Pseudomonadati</taxon>
        <taxon>Pseudomonadota</taxon>
        <taxon>Gammaproteobacteria</taxon>
        <taxon>Lysobacterales</taxon>
        <taxon>Lysobacteraceae</taxon>
        <taxon>Pseudoxanthomonas</taxon>
    </lineage>
</organism>
<dbReference type="EMBL" id="SHMB01000002">
    <property type="protein sequence ID" value="TAA31141.1"/>
    <property type="molecule type" value="Genomic_DNA"/>
</dbReference>
<dbReference type="EMBL" id="JAUTBB010000001">
    <property type="protein sequence ID" value="MDQ1117966.1"/>
    <property type="molecule type" value="Genomic_DNA"/>
</dbReference>
<name>A0A4Q8LSK1_9GAMM</name>
<reference evidence="1" key="2">
    <citation type="submission" date="2023-07" db="EMBL/GenBank/DDBJ databases">
        <title>Functional and genomic diversity of the sorghum phyllosphere microbiome.</title>
        <authorList>
            <person name="Shade A."/>
        </authorList>
    </citation>
    <scope>NUCLEOTIDE SEQUENCE</scope>
    <source>
        <strain evidence="1">SORGH_AS_0908</strain>
    </source>
</reference>